<dbReference type="PANTHER" id="PTHR23502">
    <property type="entry name" value="MAJOR FACILITATOR SUPERFAMILY"/>
    <property type="match status" value="1"/>
</dbReference>
<dbReference type="Pfam" id="PF07690">
    <property type="entry name" value="MFS_1"/>
    <property type="match status" value="1"/>
</dbReference>
<dbReference type="EMBL" id="HG977196">
    <property type="protein sequence ID" value="CDP80058.1"/>
    <property type="molecule type" value="Genomic_DNA"/>
</dbReference>
<evidence type="ECO:0000256" key="3">
    <source>
        <dbReference type="ARBA" id="ARBA00022448"/>
    </source>
</evidence>
<keyword evidence="4" id="KW-1003">Cell membrane</keyword>
<reference evidence="10" key="2">
    <citation type="submission" date="2014-05" db="EMBL/GenBank/DDBJ databases">
        <title>Genome sequencing of Bartonella spp. isolated from human blood.</title>
        <authorList>
            <person name="Raoult D."/>
        </authorList>
    </citation>
    <scope>NUCLEOTIDE SEQUENCE</scope>
    <source>
        <strain evidence="10">MVT06</strain>
    </source>
</reference>
<evidence type="ECO:0000259" key="9">
    <source>
        <dbReference type="PROSITE" id="PS50850"/>
    </source>
</evidence>
<dbReference type="InterPro" id="IPR036259">
    <property type="entry name" value="MFS_trans_sf"/>
</dbReference>
<feature type="transmembrane region" description="Helical" evidence="8">
    <location>
        <begin position="137"/>
        <end position="159"/>
    </location>
</feature>
<keyword evidence="3 8" id="KW-0813">Transport</keyword>
<feature type="transmembrane region" description="Helical" evidence="8">
    <location>
        <begin position="217"/>
        <end position="234"/>
    </location>
</feature>
<reference evidence="10" key="1">
    <citation type="submission" date="2013-11" db="EMBL/GenBank/DDBJ databases">
        <authorList>
            <person name="GENOMES U."/>
        </authorList>
    </citation>
    <scope>NUCLEOTIDE SEQUENCE</scope>
    <source>
        <strain evidence="10">MVT06</strain>
    </source>
</reference>
<dbReference type="GO" id="GO:1990961">
    <property type="term" value="P:xenobiotic detoxification by transmembrane export across the plasma membrane"/>
    <property type="evidence" value="ECO:0007669"/>
    <property type="project" value="InterPro"/>
</dbReference>
<dbReference type="PROSITE" id="PS50850">
    <property type="entry name" value="MFS"/>
    <property type="match status" value="1"/>
</dbReference>
<dbReference type="SUPFAM" id="SSF103473">
    <property type="entry name" value="MFS general substrate transporter"/>
    <property type="match status" value="1"/>
</dbReference>
<feature type="transmembrane region" description="Helical" evidence="8">
    <location>
        <begin position="165"/>
        <end position="187"/>
    </location>
</feature>
<sequence>MNYKPTYKPTLLFIILIVCLSVGGLISTDIFLPALGDMRYHYQVTESQIQNAIAIFLLALASGQLIYGPFSDNFGRKKTLLFGLFLWLFATLGIIYTDTLQALLVLRFLQGLGACAGIVLSRAIINDLLDKKEAGKLYLVIFPFVGASPALAPFIGGILLQTFHWQATFIFLSLFILLTIVLCCFVLTETLPPIKRQSFTTVGLIKNSFGVLKNKQFLFYALIPCFAYVTYFAYIVESPFLLTALGLSSAYIGYSYIGVSLTYILGNLVARRFLKREAMEQTIRRGYIIFVIGGMLFTLQIFVSPWPLVTSLITISIITFGNGFLLPLGTALAISSHSHAAGAASGVMGALQLGSAALSTAIIGKISGHIPWIVAILLATYCLVGFIIYIRRAHYFMTLEIKS</sequence>
<feature type="transmembrane region" description="Helical" evidence="8">
    <location>
        <begin position="286"/>
        <end position="306"/>
    </location>
</feature>
<evidence type="ECO:0000256" key="2">
    <source>
        <dbReference type="ARBA" id="ARBA00006236"/>
    </source>
</evidence>
<gene>
    <name evidence="10" type="ORF">BN1046_00971</name>
</gene>
<feature type="transmembrane region" description="Helical" evidence="8">
    <location>
        <begin position="312"/>
        <end position="334"/>
    </location>
</feature>
<comment type="similarity">
    <text evidence="2 8">Belongs to the major facilitator superfamily. Bcr/CmlA family.</text>
</comment>
<dbReference type="GO" id="GO:0042910">
    <property type="term" value="F:xenobiotic transmembrane transporter activity"/>
    <property type="evidence" value="ECO:0007669"/>
    <property type="project" value="InterPro"/>
</dbReference>
<dbReference type="Gene3D" id="1.20.1720.10">
    <property type="entry name" value="Multidrug resistance protein D"/>
    <property type="match status" value="1"/>
</dbReference>
<feature type="transmembrane region" description="Helical" evidence="8">
    <location>
        <begin position="341"/>
        <end position="363"/>
    </location>
</feature>
<organism evidence="10">
    <name type="scientific">Bartonella schoenbuchensis</name>
    <dbReference type="NCBI Taxonomy" id="165694"/>
    <lineage>
        <taxon>Bacteria</taxon>
        <taxon>Pseudomonadati</taxon>
        <taxon>Pseudomonadota</taxon>
        <taxon>Alphaproteobacteria</taxon>
        <taxon>Hyphomicrobiales</taxon>
        <taxon>Bartonellaceae</taxon>
        <taxon>Bartonella</taxon>
    </lineage>
</organism>
<protein>
    <recommendedName>
        <fullName evidence="8">Bcr/CflA family efflux transporter</fullName>
    </recommendedName>
</protein>
<feature type="transmembrane region" description="Helical" evidence="8">
    <location>
        <begin position="102"/>
        <end position="125"/>
    </location>
</feature>
<dbReference type="PANTHER" id="PTHR23502:SF132">
    <property type="entry name" value="POLYAMINE TRANSPORTER 2-RELATED"/>
    <property type="match status" value="1"/>
</dbReference>
<dbReference type="InterPro" id="IPR004812">
    <property type="entry name" value="Efflux_drug-R_Bcr/CmlA"/>
</dbReference>
<comment type="subcellular location">
    <subcellularLocation>
        <location evidence="8">Cell inner membrane</location>
        <topology evidence="8">Multi-pass membrane protein</topology>
    </subcellularLocation>
    <subcellularLocation>
        <location evidence="1">Cell membrane</location>
        <topology evidence="1">Multi-pass membrane protein</topology>
    </subcellularLocation>
</comment>
<dbReference type="AlphaFoldDB" id="A0A024LS85"/>
<proteinExistence type="inferred from homology"/>
<feature type="transmembrane region" description="Helical" evidence="8">
    <location>
        <begin position="369"/>
        <end position="390"/>
    </location>
</feature>
<evidence type="ECO:0000256" key="4">
    <source>
        <dbReference type="ARBA" id="ARBA00022475"/>
    </source>
</evidence>
<evidence type="ECO:0000256" key="7">
    <source>
        <dbReference type="ARBA" id="ARBA00023136"/>
    </source>
</evidence>
<dbReference type="InterPro" id="IPR011701">
    <property type="entry name" value="MFS"/>
</dbReference>
<evidence type="ECO:0000256" key="5">
    <source>
        <dbReference type="ARBA" id="ARBA00022692"/>
    </source>
</evidence>
<dbReference type="InterPro" id="IPR020846">
    <property type="entry name" value="MFS_dom"/>
</dbReference>
<name>A0A024LS85_9HYPH</name>
<dbReference type="NCBIfam" id="TIGR00710">
    <property type="entry name" value="efflux_Bcr_CflA"/>
    <property type="match status" value="1"/>
</dbReference>
<dbReference type="CDD" id="cd17320">
    <property type="entry name" value="MFS_MdfA_MDR_like"/>
    <property type="match status" value="1"/>
</dbReference>
<feature type="transmembrane region" description="Helical" evidence="8">
    <location>
        <begin position="79"/>
        <end position="96"/>
    </location>
</feature>
<dbReference type="GO" id="GO:0005886">
    <property type="term" value="C:plasma membrane"/>
    <property type="evidence" value="ECO:0007669"/>
    <property type="project" value="UniProtKB-SubCell"/>
</dbReference>
<feature type="transmembrane region" description="Helical" evidence="8">
    <location>
        <begin position="240"/>
        <end position="265"/>
    </location>
</feature>
<accession>A0A024LS85</accession>
<keyword evidence="6 8" id="KW-1133">Transmembrane helix</keyword>
<feature type="transmembrane region" description="Helical" evidence="8">
    <location>
        <begin position="48"/>
        <end position="67"/>
    </location>
</feature>
<evidence type="ECO:0000256" key="8">
    <source>
        <dbReference type="RuleBase" id="RU365088"/>
    </source>
</evidence>
<keyword evidence="7 8" id="KW-0472">Membrane</keyword>
<keyword evidence="5 8" id="KW-0812">Transmembrane</keyword>
<keyword evidence="8" id="KW-0997">Cell inner membrane</keyword>
<evidence type="ECO:0000256" key="6">
    <source>
        <dbReference type="ARBA" id="ARBA00022989"/>
    </source>
</evidence>
<feature type="transmembrane region" description="Helical" evidence="8">
    <location>
        <begin position="12"/>
        <end position="36"/>
    </location>
</feature>
<feature type="domain" description="Major facilitator superfamily (MFS) profile" evidence="9">
    <location>
        <begin position="12"/>
        <end position="397"/>
    </location>
</feature>
<evidence type="ECO:0000256" key="1">
    <source>
        <dbReference type="ARBA" id="ARBA00004651"/>
    </source>
</evidence>
<evidence type="ECO:0000313" key="10">
    <source>
        <dbReference type="EMBL" id="CDP80058.1"/>
    </source>
</evidence>